<proteinExistence type="predicted"/>
<dbReference type="InterPro" id="IPR007210">
    <property type="entry name" value="ABC_Gly_betaine_transp_sub-bd"/>
</dbReference>
<name>A0ABV9PT18_9ACTN</name>
<feature type="domain" description="ABC-type glycine betaine transport system substrate-binding" evidence="2">
    <location>
        <begin position="42"/>
        <end position="300"/>
    </location>
</feature>
<dbReference type="EMBL" id="JBHSHP010000059">
    <property type="protein sequence ID" value="MFC4756257.1"/>
    <property type="molecule type" value="Genomic_DNA"/>
</dbReference>
<keyword evidence="1" id="KW-0732">Signal</keyword>
<feature type="signal peptide" evidence="1">
    <location>
        <begin position="1"/>
        <end position="28"/>
    </location>
</feature>
<dbReference type="PROSITE" id="PS51257">
    <property type="entry name" value="PROKAR_LIPOPROTEIN"/>
    <property type="match status" value="1"/>
</dbReference>
<evidence type="ECO:0000313" key="4">
    <source>
        <dbReference type="Proteomes" id="UP001595836"/>
    </source>
</evidence>
<dbReference type="Proteomes" id="UP001595836">
    <property type="component" value="Unassembled WGS sequence"/>
</dbReference>
<keyword evidence="4" id="KW-1185">Reference proteome</keyword>
<dbReference type="Gene3D" id="3.40.190.120">
    <property type="entry name" value="Osmoprotection protein (prox), domain 2"/>
    <property type="match status" value="1"/>
</dbReference>
<evidence type="ECO:0000259" key="2">
    <source>
        <dbReference type="Pfam" id="PF04069"/>
    </source>
</evidence>
<comment type="caution">
    <text evidence="3">The sequence shown here is derived from an EMBL/GenBank/DDBJ whole genome shotgun (WGS) entry which is preliminary data.</text>
</comment>
<dbReference type="Gene3D" id="3.40.190.10">
    <property type="entry name" value="Periplasmic binding protein-like II"/>
    <property type="match status" value="1"/>
</dbReference>
<dbReference type="RefSeq" id="WP_344993318.1">
    <property type="nucleotide sequence ID" value="NZ_BAABCD010000021.1"/>
</dbReference>
<evidence type="ECO:0000313" key="3">
    <source>
        <dbReference type="EMBL" id="MFC4756257.1"/>
    </source>
</evidence>
<protein>
    <submittedName>
        <fullName evidence="3">ABC transporter substrate-binding protein</fullName>
    </submittedName>
</protein>
<dbReference type="SUPFAM" id="SSF53850">
    <property type="entry name" value="Periplasmic binding protein-like II"/>
    <property type="match status" value="1"/>
</dbReference>
<sequence>MRRTWGRAGWRTAALAVAASVAVSGCQAQSSIVPAHEDAPVVVIETASFAEAEVIGYIYGNALTREGWRVQPRPQSGTGAEVVESVANGEATFTVGFTGSLLRQFDPGSPAVAADEVYPAMMASLPEGVTAGDPAPAEDKPALVVSRNTSETHGLSTMSDLAGRCGEFTMGARAEMLADRELFTEISQTYDCVFARQVALGPNPRIVLDALRSGQIGVGGMRSSDPVLHEGDMVMLDDDENAITAQHLVPVFRKGSLTEDQLALVNRISGELTTDDVRELLLGIEFGSASAVALADFWLNEHGY</sequence>
<reference evidence="4" key="1">
    <citation type="journal article" date="2019" name="Int. J. Syst. Evol. Microbiol.">
        <title>The Global Catalogue of Microorganisms (GCM) 10K type strain sequencing project: providing services to taxonomists for standard genome sequencing and annotation.</title>
        <authorList>
            <consortium name="The Broad Institute Genomics Platform"/>
            <consortium name="The Broad Institute Genome Sequencing Center for Infectious Disease"/>
            <person name="Wu L."/>
            <person name="Ma J."/>
        </authorList>
    </citation>
    <scope>NUCLEOTIDE SEQUENCE [LARGE SCALE GENOMIC DNA]</scope>
    <source>
        <strain evidence="4">JCM 11882</strain>
    </source>
</reference>
<feature type="chain" id="PRO_5047303779" evidence="1">
    <location>
        <begin position="29"/>
        <end position="304"/>
    </location>
</feature>
<gene>
    <name evidence="3" type="ORF">ACFO7U_15905</name>
</gene>
<dbReference type="CDD" id="cd13606">
    <property type="entry name" value="PBP2_ProX_like"/>
    <property type="match status" value="1"/>
</dbReference>
<dbReference type="Pfam" id="PF04069">
    <property type="entry name" value="OpuAC"/>
    <property type="match status" value="1"/>
</dbReference>
<evidence type="ECO:0000256" key="1">
    <source>
        <dbReference type="SAM" id="SignalP"/>
    </source>
</evidence>
<accession>A0ABV9PT18</accession>
<organism evidence="3 4">
    <name type="scientific">Dietzia aurantiaca</name>
    <dbReference type="NCBI Taxonomy" id="983873"/>
    <lineage>
        <taxon>Bacteria</taxon>
        <taxon>Bacillati</taxon>
        <taxon>Actinomycetota</taxon>
        <taxon>Actinomycetes</taxon>
        <taxon>Mycobacteriales</taxon>
        <taxon>Dietziaceae</taxon>
        <taxon>Dietzia</taxon>
    </lineage>
</organism>